<keyword evidence="3 11" id="KW-0436">Ligase</keyword>
<name>A0ABM0MGZ0_SACKO</name>
<evidence type="ECO:0000313" key="14">
    <source>
        <dbReference type="RefSeq" id="XP_006819281.1"/>
    </source>
</evidence>
<dbReference type="InterPro" id="IPR036695">
    <property type="entry name" value="Arg-tRNA-synth_N_sf"/>
</dbReference>
<evidence type="ECO:0000256" key="4">
    <source>
        <dbReference type="ARBA" id="ARBA00022741"/>
    </source>
</evidence>
<evidence type="ECO:0000256" key="7">
    <source>
        <dbReference type="ARBA" id="ARBA00023146"/>
    </source>
</evidence>
<feature type="domain" description="DALR anticodon binding" evidence="12">
    <location>
        <begin position="399"/>
        <end position="514"/>
    </location>
</feature>
<evidence type="ECO:0000256" key="5">
    <source>
        <dbReference type="ARBA" id="ARBA00022840"/>
    </source>
</evidence>
<dbReference type="PANTHER" id="PTHR11956:SF11">
    <property type="entry name" value="ARGININE--TRNA LIGASE, MITOCHONDRIAL-RELATED"/>
    <property type="match status" value="1"/>
</dbReference>
<keyword evidence="6 11" id="KW-0648">Protein biosynthesis</keyword>
<evidence type="ECO:0000256" key="11">
    <source>
        <dbReference type="RuleBase" id="RU363038"/>
    </source>
</evidence>
<keyword evidence="13" id="KW-1185">Reference proteome</keyword>
<dbReference type="Gene3D" id="3.40.50.620">
    <property type="entry name" value="HUPs"/>
    <property type="match status" value="1"/>
</dbReference>
<dbReference type="Gene3D" id="3.30.1360.70">
    <property type="entry name" value="Arginyl tRNA synthetase N-terminal domain"/>
    <property type="match status" value="1"/>
</dbReference>
<protein>
    <recommendedName>
        <fullName evidence="8">Probable arginine--tRNA ligase, mitochondrial</fullName>
        <ecNumber evidence="2">6.1.1.19</ecNumber>
    </recommendedName>
</protein>
<evidence type="ECO:0000256" key="1">
    <source>
        <dbReference type="ARBA" id="ARBA00005594"/>
    </source>
</evidence>
<reference evidence="14" key="1">
    <citation type="submission" date="2025-08" db="UniProtKB">
        <authorList>
            <consortium name="RefSeq"/>
        </authorList>
    </citation>
    <scope>IDENTIFICATION</scope>
    <source>
        <tissue evidence="14">Testes</tissue>
    </source>
</reference>
<keyword evidence="7 11" id="KW-0030">Aminoacyl-tRNA synthetase</keyword>
<dbReference type="InterPro" id="IPR009080">
    <property type="entry name" value="tRNAsynth_Ia_anticodon-bd"/>
</dbReference>
<organism evidence="13 14">
    <name type="scientific">Saccoglossus kowalevskii</name>
    <name type="common">Acorn worm</name>
    <dbReference type="NCBI Taxonomy" id="10224"/>
    <lineage>
        <taxon>Eukaryota</taxon>
        <taxon>Metazoa</taxon>
        <taxon>Hemichordata</taxon>
        <taxon>Enteropneusta</taxon>
        <taxon>Harrimaniidae</taxon>
        <taxon>Saccoglossus</taxon>
    </lineage>
</organism>
<comment type="function">
    <text evidence="10">Catalyzes the attachment of arginine to tRNA(Arg) in a two-step reaction: arginine is first activated by ATP to form Arg-AMP and then transferred to the acceptor end of tRNA(Arg).</text>
</comment>
<dbReference type="CDD" id="cd07956">
    <property type="entry name" value="Anticodon_Ia_Arg"/>
    <property type="match status" value="1"/>
</dbReference>
<proteinExistence type="inferred from homology"/>
<evidence type="ECO:0000256" key="6">
    <source>
        <dbReference type="ARBA" id="ARBA00022917"/>
    </source>
</evidence>
<evidence type="ECO:0000259" key="12">
    <source>
        <dbReference type="SMART" id="SM00836"/>
    </source>
</evidence>
<dbReference type="InterPro" id="IPR014729">
    <property type="entry name" value="Rossmann-like_a/b/a_fold"/>
</dbReference>
<dbReference type="RefSeq" id="XP_006819281.1">
    <property type="nucleotide sequence ID" value="XM_006819218.1"/>
</dbReference>
<dbReference type="InterPro" id="IPR008909">
    <property type="entry name" value="DALR_anticod-bd"/>
</dbReference>
<comment type="similarity">
    <text evidence="1 11">Belongs to the class-I aminoacyl-tRNA synthetase family.</text>
</comment>
<accession>A0ABM0MGZ0</accession>
<dbReference type="Gene3D" id="1.10.730.10">
    <property type="entry name" value="Isoleucyl-tRNA Synthetase, Domain 1"/>
    <property type="match status" value="1"/>
</dbReference>
<keyword evidence="5 11" id="KW-0067">ATP-binding</keyword>
<dbReference type="InterPro" id="IPR035684">
    <property type="entry name" value="ArgRS_core"/>
</dbReference>
<keyword evidence="4 11" id="KW-0547">Nucleotide-binding</keyword>
<evidence type="ECO:0000256" key="10">
    <source>
        <dbReference type="ARBA" id="ARBA00049595"/>
    </source>
</evidence>
<evidence type="ECO:0000256" key="3">
    <source>
        <dbReference type="ARBA" id="ARBA00022598"/>
    </source>
</evidence>
<evidence type="ECO:0000256" key="8">
    <source>
        <dbReference type="ARBA" id="ARBA00039495"/>
    </source>
</evidence>
<sequence>MASIFRRAIAKQVAKVIGAAADDLVSMVTVTPVTKKINPDAHFSLPIRNLVKYGFIAESNVTRLDETACKMANKIVCDNPIMNVTADRSVLQFKVNHPLMVKLNQNEIHHWCLVRGLLGVGFLKYGSESQLSQNAIQHLFDIYVRVNQDADKDETVYDSARQFFKNMEEGDEKSLSLWQRFRELSIDEYSRIYQRLGVGFDVYSGESMFGDPALQVIEQVKKMGILQLSKRGTGVVDLTADNSMKFYSTLMRSDGTTLYITRDIAAAIHRHDNYKFNRMYYVVDKSQNQHFRQLFGTLNKMKYEWADRCHHVQFGKVIGMSTRKGDVIFLQDVLDEAKTRMLHNMKYSQTTKVDNLDEVAEALGISAIIIQDLKNNLNSDYKFDWDKVLQSHGDTGVYLQYSHARLCSIEKLCNISLDTNCNTTLLQEKEATQLVQQIAAYEDAVYKAYTEIEPKNIVKYLFRLCHVASTAHNTLMVKGSNTDLAKARLLLFNSARLTLSNGMRLLGILPLQQM</sequence>
<dbReference type="Pfam" id="PF00750">
    <property type="entry name" value="tRNA-synt_1d"/>
    <property type="match status" value="1"/>
</dbReference>
<dbReference type="SUPFAM" id="SSF47323">
    <property type="entry name" value="Anticodon-binding domain of a subclass of class I aminoacyl-tRNA synthetases"/>
    <property type="match status" value="1"/>
</dbReference>
<dbReference type="Proteomes" id="UP000694865">
    <property type="component" value="Unplaced"/>
</dbReference>
<evidence type="ECO:0000256" key="9">
    <source>
        <dbReference type="ARBA" id="ARBA00049339"/>
    </source>
</evidence>
<dbReference type="GeneID" id="102808917"/>
<dbReference type="NCBIfam" id="TIGR00456">
    <property type="entry name" value="argS"/>
    <property type="match status" value="1"/>
</dbReference>
<dbReference type="SMART" id="SM00836">
    <property type="entry name" value="DALR_1"/>
    <property type="match status" value="1"/>
</dbReference>
<dbReference type="EC" id="6.1.1.19" evidence="2"/>
<dbReference type="SUPFAM" id="SSF52374">
    <property type="entry name" value="Nucleotidylyl transferase"/>
    <property type="match status" value="1"/>
</dbReference>
<evidence type="ECO:0000256" key="2">
    <source>
        <dbReference type="ARBA" id="ARBA00012837"/>
    </source>
</evidence>
<evidence type="ECO:0000313" key="13">
    <source>
        <dbReference type="Proteomes" id="UP000694865"/>
    </source>
</evidence>
<dbReference type="PANTHER" id="PTHR11956">
    <property type="entry name" value="ARGINYL-TRNA SYNTHETASE"/>
    <property type="match status" value="1"/>
</dbReference>
<comment type="catalytic activity">
    <reaction evidence="9">
        <text>tRNA(Arg) + L-arginine + ATP = L-arginyl-tRNA(Arg) + AMP + diphosphate</text>
        <dbReference type="Rhea" id="RHEA:20301"/>
        <dbReference type="Rhea" id="RHEA-COMP:9658"/>
        <dbReference type="Rhea" id="RHEA-COMP:9673"/>
        <dbReference type="ChEBI" id="CHEBI:30616"/>
        <dbReference type="ChEBI" id="CHEBI:32682"/>
        <dbReference type="ChEBI" id="CHEBI:33019"/>
        <dbReference type="ChEBI" id="CHEBI:78442"/>
        <dbReference type="ChEBI" id="CHEBI:78513"/>
        <dbReference type="ChEBI" id="CHEBI:456215"/>
        <dbReference type="EC" id="6.1.1.19"/>
    </reaction>
</comment>
<dbReference type="InterPro" id="IPR001278">
    <property type="entry name" value="Arg-tRNA-ligase"/>
</dbReference>
<gene>
    <name evidence="14" type="primary">LOC102808917</name>
</gene>
<dbReference type="Pfam" id="PF05746">
    <property type="entry name" value="DALR_1"/>
    <property type="match status" value="1"/>
</dbReference>